<organism evidence="14 15">
    <name type="scientific">Plakobranchus ocellatus</name>
    <dbReference type="NCBI Taxonomy" id="259542"/>
    <lineage>
        <taxon>Eukaryota</taxon>
        <taxon>Metazoa</taxon>
        <taxon>Spiralia</taxon>
        <taxon>Lophotrochozoa</taxon>
        <taxon>Mollusca</taxon>
        <taxon>Gastropoda</taxon>
        <taxon>Heterobranchia</taxon>
        <taxon>Euthyneura</taxon>
        <taxon>Panpulmonata</taxon>
        <taxon>Sacoglossa</taxon>
        <taxon>Placobranchoidea</taxon>
        <taxon>Plakobranchidae</taxon>
        <taxon>Plakobranchus</taxon>
    </lineage>
</organism>
<evidence type="ECO:0000256" key="1">
    <source>
        <dbReference type="ARBA" id="ARBA00004123"/>
    </source>
</evidence>
<name>A0AAV3ZVR9_9GAST</name>
<evidence type="ECO:0000256" key="2">
    <source>
        <dbReference type="ARBA" id="ARBA00022722"/>
    </source>
</evidence>
<dbReference type="InterPro" id="IPR012337">
    <property type="entry name" value="RNaseH-like_sf"/>
</dbReference>
<protein>
    <recommendedName>
        <fullName evidence="9">3'-5' exonuclease</fullName>
    </recommendedName>
    <alternativeName>
        <fullName evidence="10">Werner Syndrome-like exonuclease</fullName>
    </alternativeName>
</protein>
<gene>
    <name evidence="14" type="ORF">PoB_002577500</name>
</gene>
<dbReference type="CDD" id="cd06141">
    <property type="entry name" value="WRN_exo"/>
    <property type="match status" value="1"/>
</dbReference>
<comment type="similarity">
    <text evidence="8">Belongs to the WRNexo family.</text>
</comment>
<evidence type="ECO:0000256" key="10">
    <source>
        <dbReference type="ARBA" id="ARBA00042761"/>
    </source>
</evidence>
<evidence type="ECO:0000256" key="6">
    <source>
        <dbReference type="ARBA" id="ARBA00022842"/>
    </source>
</evidence>
<sequence length="259" mass="29016">MAEDPHTKRKKRPLPQWMIALNDKQRGHKSTTCTDSDNSDISSSASIQNRQVSAADIISESMPLLKFEGSITYSYNPSDCACICLDILSRLDKDVPTVIGFDMEWPVTFNSATSMNSSKTAVIQMCLSEKECFLFHVSCMPSLPKPLQSLILNRGVILVGVNIEADLWKLERDFDIRVKPAIDGGTVVDLGKLANSKLKSSERWSLDGLCRNVLGKRLDKDRDLRCGNWTEYPLSKEQQIYACLDAFAGLELYNCLQLK</sequence>
<dbReference type="GO" id="GO:0046872">
    <property type="term" value="F:metal ion binding"/>
    <property type="evidence" value="ECO:0007669"/>
    <property type="project" value="UniProtKB-KW"/>
</dbReference>
<keyword evidence="6" id="KW-0460">Magnesium</keyword>
<dbReference type="InterPro" id="IPR051132">
    <property type="entry name" value="3-5_Exonuclease_domain"/>
</dbReference>
<evidence type="ECO:0000313" key="15">
    <source>
        <dbReference type="Proteomes" id="UP000735302"/>
    </source>
</evidence>
<comment type="subcellular location">
    <subcellularLocation>
        <location evidence="1">Nucleus</location>
    </subcellularLocation>
</comment>
<dbReference type="Proteomes" id="UP000735302">
    <property type="component" value="Unassembled WGS sequence"/>
</dbReference>
<dbReference type="SMART" id="SM00474">
    <property type="entry name" value="35EXOc"/>
    <property type="match status" value="1"/>
</dbReference>
<dbReference type="GO" id="GO:0003676">
    <property type="term" value="F:nucleic acid binding"/>
    <property type="evidence" value="ECO:0007669"/>
    <property type="project" value="InterPro"/>
</dbReference>
<dbReference type="EMBL" id="BLXT01002986">
    <property type="protein sequence ID" value="GFN99269.1"/>
    <property type="molecule type" value="Genomic_DNA"/>
</dbReference>
<dbReference type="InterPro" id="IPR002562">
    <property type="entry name" value="3'-5'_exonuclease_dom"/>
</dbReference>
<comment type="function">
    <text evidence="11">Has exonuclease activity on both single-stranded and duplex templates bearing overhangs, but not blunt ended duplex DNA, and cleaves in a 3'-5' direction. Essential for the formation of DNA replication focal centers. Has an important role in maintaining genome stability.</text>
</comment>
<dbReference type="InterPro" id="IPR036397">
    <property type="entry name" value="RNaseH_sf"/>
</dbReference>
<keyword evidence="2" id="KW-0540">Nuclease</keyword>
<evidence type="ECO:0000259" key="13">
    <source>
        <dbReference type="SMART" id="SM00474"/>
    </source>
</evidence>
<evidence type="ECO:0000313" key="14">
    <source>
        <dbReference type="EMBL" id="GFN99269.1"/>
    </source>
</evidence>
<evidence type="ECO:0000256" key="8">
    <source>
        <dbReference type="ARBA" id="ARBA00037949"/>
    </source>
</evidence>
<evidence type="ECO:0000256" key="12">
    <source>
        <dbReference type="SAM" id="MobiDB-lite"/>
    </source>
</evidence>
<feature type="domain" description="3'-5' exonuclease" evidence="13">
    <location>
        <begin position="71"/>
        <end position="259"/>
    </location>
</feature>
<evidence type="ECO:0000256" key="7">
    <source>
        <dbReference type="ARBA" id="ARBA00023242"/>
    </source>
</evidence>
<feature type="region of interest" description="Disordered" evidence="12">
    <location>
        <begin position="23"/>
        <end position="45"/>
    </location>
</feature>
<dbReference type="PANTHER" id="PTHR13620:SF109">
    <property type="entry name" value="3'-5' EXONUCLEASE"/>
    <property type="match status" value="1"/>
</dbReference>
<dbReference type="Gene3D" id="3.30.420.10">
    <property type="entry name" value="Ribonuclease H-like superfamily/Ribonuclease H"/>
    <property type="match status" value="1"/>
</dbReference>
<evidence type="ECO:0000256" key="11">
    <source>
        <dbReference type="ARBA" id="ARBA00045901"/>
    </source>
</evidence>
<evidence type="ECO:0000256" key="9">
    <source>
        <dbReference type="ARBA" id="ARBA00040531"/>
    </source>
</evidence>
<reference evidence="14 15" key="1">
    <citation type="journal article" date="2021" name="Elife">
        <title>Chloroplast acquisition without the gene transfer in kleptoplastic sea slugs, Plakobranchus ocellatus.</title>
        <authorList>
            <person name="Maeda T."/>
            <person name="Takahashi S."/>
            <person name="Yoshida T."/>
            <person name="Shimamura S."/>
            <person name="Takaki Y."/>
            <person name="Nagai Y."/>
            <person name="Toyoda A."/>
            <person name="Suzuki Y."/>
            <person name="Arimoto A."/>
            <person name="Ishii H."/>
            <person name="Satoh N."/>
            <person name="Nishiyama T."/>
            <person name="Hasebe M."/>
            <person name="Maruyama T."/>
            <person name="Minagawa J."/>
            <person name="Obokata J."/>
            <person name="Shigenobu S."/>
        </authorList>
    </citation>
    <scope>NUCLEOTIDE SEQUENCE [LARGE SCALE GENOMIC DNA]</scope>
</reference>
<keyword evidence="15" id="KW-1185">Reference proteome</keyword>
<feature type="compositionally biased region" description="Low complexity" evidence="12">
    <location>
        <begin position="30"/>
        <end position="45"/>
    </location>
</feature>
<dbReference type="PANTHER" id="PTHR13620">
    <property type="entry name" value="3-5 EXONUCLEASE"/>
    <property type="match status" value="1"/>
</dbReference>
<keyword evidence="5 14" id="KW-0269">Exonuclease</keyword>
<keyword evidence="7" id="KW-0539">Nucleus</keyword>
<evidence type="ECO:0000256" key="4">
    <source>
        <dbReference type="ARBA" id="ARBA00022801"/>
    </source>
</evidence>
<keyword evidence="3" id="KW-0479">Metal-binding</keyword>
<keyword evidence="4" id="KW-0378">Hydrolase</keyword>
<evidence type="ECO:0000256" key="5">
    <source>
        <dbReference type="ARBA" id="ARBA00022839"/>
    </source>
</evidence>
<accession>A0AAV3ZVR9</accession>
<dbReference type="SUPFAM" id="SSF53098">
    <property type="entry name" value="Ribonuclease H-like"/>
    <property type="match status" value="1"/>
</dbReference>
<dbReference type="GO" id="GO:0008408">
    <property type="term" value="F:3'-5' exonuclease activity"/>
    <property type="evidence" value="ECO:0007669"/>
    <property type="project" value="InterPro"/>
</dbReference>
<dbReference type="Pfam" id="PF01612">
    <property type="entry name" value="DNA_pol_A_exo1"/>
    <property type="match status" value="1"/>
</dbReference>
<comment type="caution">
    <text evidence="14">The sequence shown here is derived from an EMBL/GenBank/DDBJ whole genome shotgun (WGS) entry which is preliminary data.</text>
</comment>
<dbReference type="GO" id="GO:0006139">
    <property type="term" value="P:nucleobase-containing compound metabolic process"/>
    <property type="evidence" value="ECO:0007669"/>
    <property type="project" value="InterPro"/>
</dbReference>
<evidence type="ECO:0000256" key="3">
    <source>
        <dbReference type="ARBA" id="ARBA00022723"/>
    </source>
</evidence>
<proteinExistence type="inferred from homology"/>
<dbReference type="GO" id="GO:0005634">
    <property type="term" value="C:nucleus"/>
    <property type="evidence" value="ECO:0007669"/>
    <property type="project" value="UniProtKB-SubCell"/>
</dbReference>
<dbReference type="AlphaFoldDB" id="A0AAV3ZVR9"/>